<evidence type="ECO:0000313" key="1">
    <source>
        <dbReference type="EMBL" id="GFH10959.1"/>
    </source>
</evidence>
<proteinExistence type="predicted"/>
<feature type="non-terminal residue" evidence="1">
    <location>
        <position position="1"/>
    </location>
</feature>
<gene>
    <name evidence="1" type="ORF">HaLaN_06366</name>
</gene>
<dbReference type="EMBL" id="BLLF01000361">
    <property type="protein sequence ID" value="GFH10959.1"/>
    <property type="molecule type" value="Genomic_DNA"/>
</dbReference>
<organism evidence="1 2">
    <name type="scientific">Haematococcus lacustris</name>
    <name type="common">Green alga</name>
    <name type="synonym">Haematococcus pluvialis</name>
    <dbReference type="NCBI Taxonomy" id="44745"/>
    <lineage>
        <taxon>Eukaryota</taxon>
        <taxon>Viridiplantae</taxon>
        <taxon>Chlorophyta</taxon>
        <taxon>core chlorophytes</taxon>
        <taxon>Chlorophyceae</taxon>
        <taxon>CS clade</taxon>
        <taxon>Chlamydomonadales</taxon>
        <taxon>Haematococcaceae</taxon>
        <taxon>Haematococcus</taxon>
    </lineage>
</organism>
<protein>
    <submittedName>
        <fullName evidence="1">Uncharacterized protein</fullName>
    </submittedName>
</protein>
<sequence>MGALGIAEDGPGAFPGAPQQLLVPAGFVSYFSAKGRHWHPTCALIVRMPQTCRMTPLEADALFACLFRLRWQKMTWANPNACTNL</sequence>
<accession>A0A699YWR1</accession>
<comment type="caution">
    <text evidence="1">The sequence shown here is derived from an EMBL/GenBank/DDBJ whole genome shotgun (WGS) entry which is preliminary data.</text>
</comment>
<reference evidence="1 2" key="1">
    <citation type="submission" date="2020-02" db="EMBL/GenBank/DDBJ databases">
        <title>Draft genome sequence of Haematococcus lacustris strain NIES-144.</title>
        <authorList>
            <person name="Morimoto D."/>
            <person name="Nakagawa S."/>
            <person name="Yoshida T."/>
            <person name="Sawayama S."/>
        </authorList>
    </citation>
    <scope>NUCLEOTIDE SEQUENCE [LARGE SCALE GENOMIC DNA]</scope>
    <source>
        <strain evidence="1 2">NIES-144</strain>
    </source>
</reference>
<name>A0A699YWR1_HAELA</name>
<evidence type="ECO:0000313" key="2">
    <source>
        <dbReference type="Proteomes" id="UP000485058"/>
    </source>
</evidence>
<dbReference type="Proteomes" id="UP000485058">
    <property type="component" value="Unassembled WGS sequence"/>
</dbReference>
<dbReference type="AlphaFoldDB" id="A0A699YWR1"/>
<keyword evidence="2" id="KW-1185">Reference proteome</keyword>